<evidence type="ECO:0000256" key="3">
    <source>
        <dbReference type="ARBA" id="ARBA00022475"/>
    </source>
</evidence>
<dbReference type="PANTHER" id="PTHR30024">
    <property type="entry name" value="ALIPHATIC SULFONATES-BINDING PROTEIN-RELATED"/>
    <property type="match status" value="1"/>
</dbReference>
<reference evidence="6 7" key="1">
    <citation type="submission" date="2014-06" db="EMBL/GenBank/DDBJ databases">
        <title>Rhizobium pelagicum/R2-400B4.</title>
        <authorList>
            <person name="Kimes N.E."/>
            <person name="Lopez-Perez M."/>
        </authorList>
    </citation>
    <scope>NUCLEOTIDE SEQUENCE [LARGE SCALE GENOMIC DNA]</scope>
    <source>
        <strain evidence="6 7">R2-400B4</strain>
    </source>
</reference>
<dbReference type="Pfam" id="PF13379">
    <property type="entry name" value="NMT1_2"/>
    <property type="match status" value="1"/>
</dbReference>
<evidence type="ECO:0000313" key="7">
    <source>
        <dbReference type="Proteomes" id="UP000052167"/>
    </source>
</evidence>
<dbReference type="Gene3D" id="3.40.190.10">
    <property type="entry name" value="Periplasmic binding protein-like II"/>
    <property type="match status" value="2"/>
</dbReference>
<comment type="caution">
    <text evidence="6">The sequence shown here is derived from an EMBL/GenBank/DDBJ whole genome shotgun (WGS) entry which is preliminary data.</text>
</comment>
<keyword evidence="2" id="KW-0813">Transport</keyword>
<dbReference type="Proteomes" id="UP000052167">
    <property type="component" value="Unassembled WGS sequence"/>
</dbReference>
<keyword evidence="3" id="KW-1003">Cell membrane</keyword>
<dbReference type="OrthoDB" id="570524at2"/>
<dbReference type="SUPFAM" id="SSF53850">
    <property type="entry name" value="Periplasmic binding protein-like II"/>
    <property type="match status" value="1"/>
</dbReference>
<evidence type="ECO:0000313" key="6">
    <source>
        <dbReference type="EMBL" id="KEQ02653.1"/>
    </source>
</evidence>
<evidence type="ECO:0000256" key="5">
    <source>
        <dbReference type="ARBA" id="ARBA00023136"/>
    </source>
</evidence>
<evidence type="ECO:0000256" key="1">
    <source>
        <dbReference type="ARBA" id="ARBA00004308"/>
    </source>
</evidence>
<dbReference type="PANTHER" id="PTHR30024:SF43">
    <property type="entry name" value="BLL4572 PROTEIN"/>
    <property type="match status" value="1"/>
</dbReference>
<dbReference type="GO" id="GO:0012505">
    <property type="term" value="C:endomembrane system"/>
    <property type="evidence" value="ECO:0007669"/>
    <property type="project" value="UniProtKB-SubCell"/>
</dbReference>
<evidence type="ECO:0000256" key="2">
    <source>
        <dbReference type="ARBA" id="ARBA00022448"/>
    </source>
</evidence>
<dbReference type="InterPro" id="IPR044527">
    <property type="entry name" value="NrtA/CpmA_ABC-bd_dom"/>
</dbReference>
<sequence>MNVTTERKMSGSNLPTPTIIGAEGSRVVRAGFIPLVDASVLIAAAEFGFAEREGLRLDLVRDVSWANVRDRLAFRQFDVAHMLSPMPVASMLGLGSNPSPTITPFSLGRGGNAITLSTRLFARMQSAASLADGAGAMAHARALAQVIAEMKAAGEAPLTLGMTYPFSSHNYEFRYWLAAGGIDPDTEVRLVVVPPPMTSDALAAGAIDGFCVGAPWNMVASERGVGRIVAAKQDIWPSAPEKVLAMRPEWAESRPETVSRLLVALDAAARWCDDPENHGDLAAVLADPRSIGAPVDIIRHVLSGEFSLDAHGNRRVIEKYFTFHAQYAGYPRPSHALWIYSQMIRWGQVAYSEEGMAAAARAYRPDLYRTALGADAAPIDDDFRIEGDRSGDSFMDGHVFDPRKLEEYVRQFPVASPRIDRQSRGPDFD</sequence>
<dbReference type="AlphaFoldDB" id="A0A922T9G6"/>
<accession>A0A922T9G6</accession>
<dbReference type="CDD" id="cd13553">
    <property type="entry name" value="PBP2_NrtA_CpmA_like"/>
    <property type="match status" value="1"/>
</dbReference>
<protein>
    <submittedName>
        <fullName evidence="6">ABC transporter substrate-binding protein</fullName>
    </submittedName>
</protein>
<dbReference type="EMBL" id="JOKJ01000046">
    <property type="protein sequence ID" value="KEQ02653.1"/>
    <property type="molecule type" value="Genomic_DNA"/>
</dbReference>
<organism evidence="6 7">
    <name type="scientific">Pseudorhizobium pelagicum</name>
    <dbReference type="NCBI Taxonomy" id="1509405"/>
    <lineage>
        <taxon>Bacteria</taxon>
        <taxon>Pseudomonadati</taxon>
        <taxon>Pseudomonadota</taxon>
        <taxon>Alphaproteobacteria</taxon>
        <taxon>Hyphomicrobiales</taxon>
        <taxon>Rhizobiaceae</taxon>
        <taxon>Rhizobium/Agrobacterium group</taxon>
        <taxon>Pseudorhizobium</taxon>
    </lineage>
</organism>
<keyword evidence="4" id="KW-0997">Cell inner membrane</keyword>
<gene>
    <name evidence="6" type="ORF">GV68_20255</name>
</gene>
<keyword evidence="7" id="KW-1185">Reference proteome</keyword>
<name>A0A922T9G6_9HYPH</name>
<proteinExistence type="predicted"/>
<keyword evidence="5" id="KW-0472">Membrane</keyword>
<comment type="subcellular location">
    <subcellularLocation>
        <location evidence="1">Endomembrane system</location>
    </subcellularLocation>
</comment>
<evidence type="ECO:0000256" key="4">
    <source>
        <dbReference type="ARBA" id="ARBA00022519"/>
    </source>
</evidence>